<dbReference type="GO" id="GO:0020037">
    <property type="term" value="F:heme binding"/>
    <property type="evidence" value="ECO:0007669"/>
    <property type="project" value="InterPro"/>
</dbReference>
<sequence>WSILTVLFIYTVLSIKRQVSIRKNLQKLPGPPSTNWLVGNIAPLLGAPEVMFKTVRKWSVEYYPIYQNWAAHITVANILDPHDFETILSSPKHIEKSQLYDMLHHWLGTGLLTSGGSKWHNRRKILTPSFHFNILQEFINIFNEETGKLVKMFKSECHNSYIDVTDYIGDFTLNTIGESVIGQKYKKSIQQIAEMFNYRLLRPLLLNKFFSNYYKERRLVKILHTFTRDVVATREKNFKPVKSDEFSYSKRKRLAMLDLLLTAKREEGAIDDEGIREEVDTFMFEGHDTTTAAICFALLLIASHRDVQDRIVEEMRQVLGSRTKLDYKNLQDLRYLERCIKEVLRLYPSVPFIARYLGEDIVTNSGYHLKAGSMVHLHIYDLHHNSSIYPDPEKFDPDRFLPENCQNRHHFAFVPFSAGPRNCIGQKFAILELKTVLSRIIGNILELHTTPENILKKLREWGRKYYPIYNIRVLYTNAANILTPEDA</sequence>
<evidence type="ECO:0000256" key="12">
    <source>
        <dbReference type="ARBA" id="ARBA00023033"/>
    </source>
</evidence>
<keyword evidence="7 14" id="KW-0479">Metal-binding</keyword>
<dbReference type="GO" id="GO:0005789">
    <property type="term" value="C:endoplasmic reticulum membrane"/>
    <property type="evidence" value="ECO:0007669"/>
    <property type="project" value="UniProtKB-SubCell"/>
</dbReference>
<keyword evidence="12 15" id="KW-0503">Monooxygenase</keyword>
<feature type="non-terminal residue" evidence="16">
    <location>
        <position position="1"/>
    </location>
</feature>
<evidence type="ECO:0000256" key="1">
    <source>
        <dbReference type="ARBA" id="ARBA00001971"/>
    </source>
</evidence>
<gene>
    <name evidence="16" type="ORF">BDFB_013241</name>
</gene>
<dbReference type="PRINTS" id="PR00463">
    <property type="entry name" value="EP450I"/>
</dbReference>
<dbReference type="Gene3D" id="1.10.630.10">
    <property type="entry name" value="Cytochrome P450"/>
    <property type="match status" value="1"/>
</dbReference>
<evidence type="ECO:0000256" key="13">
    <source>
        <dbReference type="ARBA" id="ARBA00023136"/>
    </source>
</evidence>
<dbReference type="PANTHER" id="PTHR24291:SF189">
    <property type="entry name" value="CYTOCHROME P450 4C3-RELATED"/>
    <property type="match status" value="1"/>
</dbReference>
<dbReference type="CDD" id="cd20628">
    <property type="entry name" value="CYP4"/>
    <property type="match status" value="1"/>
</dbReference>
<organism evidence="16 17">
    <name type="scientific">Asbolus verrucosus</name>
    <name type="common">Desert ironclad beetle</name>
    <dbReference type="NCBI Taxonomy" id="1661398"/>
    <lineage>
        <taxon>Eukaryota</taxon>
        <taxon>Metazoa</taxon>
        <taxon>Ecdysozoa</taxon>
        <taxon>Arthropoda</taxon>
        <taxon>Hexapoda</taxon>
        <taxon>Insecta</taxon>
        <taxon>Pterygota</taxon>
        <taxon>Neoptera</taxon>
        <taxon>Endopterygota</taxon>
        <taxon>Coleoptera</taxon>
        <taxon>Polyphaga</taxon>
        <taxon>Cucujiformia</taxon>
        <taxon>Tenebrionidae</taxon>
        <taxon>Pimeliinae</taxon>
        <taxon>Asbolus</taxon>
    </lineage>
</organism>
<keyword evidence="9" id="KW-0492">Microsome</keyword>
<evidence type="ECO:0000256" key="10">
    <source>
        <dbReference type="ARBA" id="ARBA00023002"/>
    </source>
</evidence>
<keyword evidence="8" id="KW-0256">Endoplasmic reticulum</keyword>
<evidence type="ECO:0000256" key="6">
    <source>
        <dbReference type="ARBA" id="ARBA00022617"/>
    </source>
</evidence>
<dbReference type="SUPFAM" id="SSF48264">
    <property type="entry name" value="Cytochrome P450"/>
    <property type="match status" value="1"/>
</dbReference>
<name>A0A482VB63_ASBVE</name>
<keyword evidence="6 14" id="KW-0349">Heme</keyword>
<dbReference type="InterPro" id="IPR036396">
    <property type="entry name" value="Cyt_P450_sf"/>
</dbReference>
<protein>
    <submittedName>
        <fullName evidence="16">Cytochrome P450 monooxygenase CYP4Q9</fullName>
    </submittedName>
</protein>
<dbReference type="PANTHER" id="PTHR24291">
    <property type="entry name" value="CYTOCHROME P450 FAMILY 4"/>
    <property type="match status" value="1"/>
</dbReference>
<dbReference type="GO" id="GO:0005506">
    <property type="term" value="F:iron ion binding"/>
    <property type="evidence" value="ECO:0007669"/>
    <property type="project" value="InterPro"/>
</dbReference>
<dbReference type="STRING" id="1661398.A0A482VB63"/>
<comment type="similarity">
    <text evidence="5 15">Belongs to the cytochrome P450 family.</text>
</comment>
<evidence type="ECO:0000256" key="5">
    <source>
        <dbReference type="ARBA" id="ARBA00010617"/>
    </source>
</evidence>
<dbReference type="Pfam" id="PF00067">
    <property type="entry name" value="p450"/>
    <property type="match status" value="1"/>
</dbReference>
<dbReference type="EMBL" id="QDEB01118787">
    <property type="protein sequence ID" value="RZB40442.1"/>
    <property type="molecule type" value="Genomic_DNA"/>
</dbReference>
<accession>A0A482VB63</accession>
<evidence type="ECO:0000256" key="3">
    <source>
        <dbReference type="ARBA" id="ARBA00004174"/>
    </source>
</evidence>
<evidence type="ECO:0000256" key="15">
    <source>
        <dbReference type="RuleBase" id="RU000461"/>
    </source>
</evidence>
<dbReference type="Proteomes" id="UP000292052">
    <property type="component" value="Unassembled WGS sequence"/>
</dbReference>
<dbReference type="OrthoDB" id="1470350at2759"/>
<comment type="cofactor">
    <cofactor evidence="1 14">
        <name>heme</name>
        <dbReference type="ChEBI" id="CHEBI:30413"/>
    </cofactor>
</comment>
<evidence type="ECO:0000256" key="2">
    <source>
        <dbReference type="ARBA" id="ARBA00003690"/>
    </source>
</evidence>
<dbReference type="GO" id="GO:0004497">
    <property type="term" value="F:monooxygenase activity"/>
    <property type="evidence" value="ECO:0007669"/>
    <property type="project" value="UniProtKB-KW"/>
</dbReference>
<evidence type="ECO:0000256" key="8">
    <source>
        <dbReference type="ARBA" id="ARBA00022824"/>
    </source>
</evidence>
<dbReference type="GO" id="GO:0016705">
    <property type="term" value="F:oxidoreductase activity, acting on paired donors, with incorporation or reduction of molecular oxygen"/>
    <property type="evidence" value="ECO:0007669"/>
    <property type="project" value="InterPro"/>
</dbReference>
<dbReference type="PROSITE" id="PS00086">
    <property type="entry name" value="CYTOCHROME_P450"/>
    <property type="match status" value="1"/>
</dbReference>
<evidence type="ECO:0000313" key="16">
    <source>
        <dbReference type="EMBL" id="RZB40442.1"/>
    </source>
</evidence>
<evidence type="ECO:0000313" key="17">
    <source>
        <dbReference type="Proteomes" id="UP000292052"/>
    </source>
</evidence>
<comment type="subcellular location">
    <subcellularLocation>
        <location evidence="4">Endoplasmic reticulum membrane</location>
        <topology evidence="4">Peripheral membrane protein</topology>
    </subcellularLocation>
    <subcellularLocation>
        <location evidence="3">Microsome membrane</location>
        <topology evidence="3">Peripheral membrane protein</topology>
    </subcellularLocation>
</comment>
<evidence type="ECO:0000256" key="11">
    <source>
        <dbReference type="ARBA" id="ARBA00023004"/>
    </source>
</evidence>
<evidence type="ECO:0000256" key="7">
    <source>
        <dbReference type="ARBA" id="ARBA00022723"/>
    </source>
</evidence>
<keyword evidence="11 14" id="KW-0408">Iron</keyword>
<comment type="caution">
    <text evidence="16">The sequence shown here is derived from an EMBL/GenBank/DDBJ whole genome shotgun (WGS) entry which is preliminary data.</text>
</comment>
<dbReference type="InterPro" id="IPR050196">
    <property type="entry name" value="Cytochrome_P450_Monoox"/>
</dbReference>
<reference evidence="16 17" key="1">
    <citation type="submission" date="2017-03" db="EMBL/GenBank/DDBJ databases">
        <title>Genome of the blue death feigning beetle - Asbolus verrucosus.</title>
        <authorList>
            <person name="Rider S.D."/>
        </authorList>
    </citation>
    <scope>NUCLEOTIDE SEQUENCE [LARGE SCALE GENOMIC DNA]</scope>
    <source>
        <strain evidence="16">Butters</strain>
        <tissue evidence="16">Head and leg muscle</tissue>
    </source>
</reference>
<dbReference type="AlphaFoldDB" id="A0A482VB63"/>
<dbReference type="InterPro" id="IPR001128">
    <property type="entry name" value="Cyt_P450"/>
</dbReference>
<feature type="non-terminal residue" evidence="16">
    <location>
        <position position="487"/>
    </location>
</feature>
<dbReference type="InterPro" id="IPR017972">
    <property type="entry name" value="Cyt_P450_CS"/>
</dbReference>
<keyword evidence="13" id="KW-0472">Membrane</keyword>
<keyword evidence="17" id="KW-1185">Reference proteome</keyword>
<evidence type="ECO:0000256" key="4">
    <source>
        <dbReference type="ARBA" id="ARBA00004406"/>
    </source>
</evidence>
<dbReference type="PRINTS" id="PR00385">
    <property type="entry name" value="P450"/>
</dbReference>
<evidence type="ECO:0000256" key="9">
    <source>
        <dbReference type="ARBA" id="ARBA00022848"/>
    </source>
</evidence>
<proteinExistence type="inferred from homology"/>
<comment type="function">
    <text evidence="2">May be involved in the metabolism of insect hormones and in the breakdown of synthetic insecticides.</text>
</comment>
<dbReference type="InterPro" id="IPR002401">
    <property type="entry name" value="Cyt_P450_E_grp-I"/>
</dbReference>
<keyword evidence="10 15" id="KW-0560">Oxidoreductase</keyword>
<feature type="binding site" description="axial binding residue" evidence="14">
    <location>
        <position position="423"/>
    </location>
    <ligand>
        <name>heme</name>
        <dbReference type="ChEBI" id="CHEBI:30413"/>
    </ligand>
    <ligandPart>
        <name>Fe</name>
        <dbReference type="ChEBI" id="CHEBI:18248"/>
    </ligandPart>
</feature>
<evidence type="ECO:0000256" key="14">
    <source>
        <dbReference type="PIRSR" id="PIRSR602401-1"/>
    </source>
</evidence>